<feature type="compositionally biased region" description="Polar residues" evidence="1">
    <location>
        <begin position="7"/>
        <end position="22"/>
    </location>
</feature>
<organism evidence="2 3">
    <name type="scientific">Streptomyces gobitricini</name>
    <dbReference type="NCBI Taxonomy" id="68211"/>
    <lineage>
        <taxon>Bacteria</taxon>
        <taxon>Bacillati</taxon>
        <taxon>Actinomycetota</taxon>
        <taxon>Actinomycetes</taxon>
        <taxon>Kitasatosporales</taxon>
        <taxon>Streptomycetaceae</taxon>
        <taxon>Streptomyces</taxon>
    </lineage>
</organism>
<keyword evidence="3" id="KW-1185">Reference proteome</keyword>
<dbReference type="Proteomes" id="UP001499942">
    <property type="component" value="Unassembled WGS sequence"/>
</dbReference>
<name>A0ABN3LC26_9ACTN</name>
<evidence type="ECO:0000313" key="2">
    <source>
        <dbReference type="EMBL" id="GAA2479756.1"/>
    </source>
</evidence>
<dbReference type="EMBL" id="BAAASR010000002">
    <property type="protein sequence ID" value="GAA2479756.1"/>
    <property type="molecule type" value="Genomic_DNA"/>
</dbReference>
<gene>
    <name evidence="2" type="ORF">GCM10010393_07870</name>
</gene>
<proteinExistence type="predicted"/>
<evidence type="ECO:0000313" key="3">
    <source>
        <dbReference type="Proteomes" id="UP001499942"/>
    </source>
</evidence>
<feature type="region of interest" description="Disordered" evidence="1">
    <location>
        <begin position="1"/>
        <end position="54"/>
    </location>
</feature>
<evidence type="ECO:0000256" key="1">
    <source>
        <dbReference type="SAM" id="MobiDB-lite"/>
    </source>
</evidence>
<comment type="caution">
    <text evidence="2">The sequence shown here is derived from an EMBL/GenBank/DDBJ whole genome shotgun (WGS) entry which is preliminary data.</text>
</comment>
<sequence>MHRFSPHNAQGNATVPPTTVPASESLGAPRRITAAAGSYRTRTKGARQNGDCTRHAQSRMVTLTYSLPTVVHP</sequence>
<protein>
    <submittedName>
        <fullName evidence="2">Uncharacterized protein</fullName>
    </submittedName>
</protein>
<accession>A0ABN3LC26</accession>
<reference evidence="2 3" key="1">
    <citation type="journal article" date="2019" name="Int. J. Syst. Evol. Microbiol.">
        <title>The Global Catalogue of Microorganisms (GCM) 10K type strain sequencing project: providing services to taxonomists for standard genome sequencing and annotation.</title>
        <authorList>
            <consortium name="The Broad Institute Genomics Platform"/>
            <consortium name="The Broad Institute Genome Sequencing Center for Infectious Disease"/>
            <person name="Wu L."/>
            <person name="Ma J."/>
        </authorList>
    </citation>
    <scope>NUCLEOTIDE SEQUENCE [LARGE SCALE GENOMIC DNA]</scope>
    <source>
        <strain evidence="2 3">JCM 5062</strain>
    </source>
</reference>